<dbReference type="EMBL" id="ML978274">
    <property type="protein sequence ID" value="KAF2025113.1"/>
    <property type="molecule type" value="Genomic_DNA"/>
</dbReference>
<dbReference type="AlphaFoldDB" id="A0A9P4LH67"/>
<name>A0A9P4LH67_9PLEO</name>
<organism evidence="2 3">
    <name type="scientific">Setomelanomma holmii</name>
    <dbReference type="NCBI Taxonomy" id="210430"/>
    <lineage>
        <taxon>Eukaryota</taxon>
        <taxon>Fungi</taxon>
        <taxon>Dikarya</taxon>
        <taxon>Ascomycota</taxon>
        <taxon>Pezizomycotina</taxon>
        <taxon>Dothideomycetes</taxon>
        <taxon>Pleosporomycetidae</taxon>
        <taxon>Pleosporales</taxon>
        <taxon>Pleosporineae</taxon>
        <taxon>Phaeosphaeriaceae</taxon>
        <taxon>Setomelanomma</taxon>
    </lineage>
</organism>
<keyword evidence="1" id="KW-1133">Transmembrane helix</keyword>
<gene>
    <name evidence="2" type="ORF">EK21DRAFT_93515</name>
</gene>
<feature type="transmembrane region" description="Helical" evidence="1">
    <location>
        <begin position="114"/>
        <end position="136"/>
    </location>
</feature>
<keyword evidence="1" id="KW-0472">Membrane</keyword>
<comment type="caution">
    <text evidence="2">The sequence shown here is derived from an EMBL/GenBank/DDBJ whole genome shotgun (WGS) entry which is preliminary data.</text>
</comment>
<protein>
    <submittedName>
        <fullName evidence="2">Uncharacterized protein</fullName>
    </submittedName>
</protein>
<accession>A0A9P4LH67</accession>
<evidence type="ECO:0000313" key="2">
    <source>
        <dbReference type="EMBL" id="KAF2025113.1"/>
    </source>
</evidence>
<keyword evidence="3" id="KW-1185">Reference proteome</keyword>
<dbReference type="Proteomes" id="UP000799777">
    <property type="component" value="Unassembled WGS sequence"/>
</dbReference>
<proteinExistence type="predicted"/>
<reference evidence="2" key="1">
    <citation type="journal article" date="2020" name="Stud. Mycol.">
        <title>101 Dothideomycetes genomes: a test case for predicting lifestyles and emergence of pathogens.</title>
        <authorList>
            <person name="Haridas S."/>
            <person name="Albert R."/>
            <person name="Binder M."/>
            <person name="Bloem J."/>
            <person name="Labutti K."/>
            <person name="Salamov A."/>
            <person name="Andreopoulos B."/>
            <person name="Baker S."/>
            <person name="Barry K."/>
            <person name="Bills G."/>
            <person name="Bluhm B."/>
            <person name="Cannon C."/>
            <person name="Castanera R."/>
            <person name="Culley D."/>
            <person name="Daum C."/>
            <person name="Ezra D."/>
            <person name="Gonzalez J."/>
            <person name="Henrissat B."/>
            <person name="Kuo A."/>
            <person name="Liang C."/>
            <person name="Lipzen A."/>
            <person name="Lutzoni F."/>
            <person name="Magnuson J."/>
            <person name="Mondo S."/>
            <person name="Nolan M."/>
            <person name="Ohm R."/>
            <person name="Pangilinan J."/>
            <person name="Park H.-J."/>
            <person name="Ramirez L."/>
            <person name="Alfaro M."/>
            <person name="Sun H."/>
            <person name="Tritt A."/>
            <person name="Yoshinaga Y."/>
            <person name="Zwiers L.-H."/>
            <person name="Turgeon B."/>
            <person name="Goodwin S."/>
            <person name="Spatafora J."/>
            <person name="Crous P."/>
            <person name="Grigoriev I."/>
        </authorList>
    </citation>
    <scope>NUCLEOTIDE SEQUENCE</scope>
    <source>
        <strain evidence="2">CBS 110217</strain>
    </source>
</reference>
<keyword evidence="1" id="KW-0812">Transmembrane</keyword>
<evidence type="ECO:0000313" key="3">
    <source>
        <dbReference type="Proteomes" id="UP000799777"/>
    </source>
</evidence>
<sequence length="246" mass="27986">MAMCEVLYVTFTAYLLPLICRLFLKALVSAVAGALLSEQSDSVPSAYVLLAVYYRTTPDFHKNMLFFRGAEGGVRSVLAIRIVGDCIVHLMVPFVSLALPVQWSDRECWLSFDWGWLLFVLFWPSICIIAAMLYLMKYWGSQQCIQSMAYSKVPAVLQIAKHLKTIIRGEDDNQPPGKWRLGYRVKQGDEIAMIDQSYLGLVREDECTSMTDMLLAMEREDETVGGRLPRRVMSKNANYFHQGCQD</sequence>
<feature type="transmembrane region" description="Helical" evidence="1">
    <location>
        <begin position="78"/>
        <end position="102"/>
    </location>
</feature>
<evidence type="ECO:0000256" key="1">
    <source>
        <dbReference type="SAM" id="Phobius"/>
    </source>
</evidence>
<dbReference type="OrthoDB" id="3756355at2759"/>